<dbReference type="OrthoDB" id="1956262at2"/>
<accession>A0A2A7B8E8</accession>
<dbReference type="EMBL" id="NOUV01000006">
    <property type="protein sequence ID" value="PDX87611.1"/>
    <property type="molecule type" value="Genomic_DNA"/>
</dbReference>
<dbReference type="RefSeq" id="WP_097791824.1">
    <property type="nucleotide sequence ID" value="NZ_NOUV01000006.1"/>
</dbReference>
<dbReference type="Proteomes" id="UP000220904">
    <property type="component" value="Unassembled WGS sequence"/>
</dbReference>
<evidence type="ECO:0000313" key="2">
    <source>
        <dbReference type="EMBL" id="PDX87611.1"/>
    </source>
</evidence>
<protein>
    <submittedName>
        <fullName evidence="2">Uncharacterized protein</fullName>
    </submittedName>
</protein>
<evidence type="ECO:0000313" key="3">
    <source>
        <dbReference type="Proteomes" id="UP000220904"/>
    </source>
</evidence>
<feature type="coiled-coil region" evidence="1">
    <location>
        <begin position="265"/>
        <end position="295"/>
    </location>
</feature>
<name>A0A2A7B8E8_9FIRM</name>
<organism evidence="2 3">
    <name type="scientific">Faecalibacterium prausnitzii</name>
    <dbReference type="NCBI Taxonomy" id="853"/>
    <lineage>
        <taxon>Bacteria</taxon>
        <taxon>Bacillati</taxon>
        <taxon>Bacillota</taxon>
        <taxon>Clostridia</taxon>
        <taxon>Eubacteriales</taxon>
        <taxon>Oscillospiraceae</taxon>
        <taxon>Faecalibacterium</taxon>
    </lineage>
</organism>
<proteinExistence type="predicted"/>
<comment type="caution">
    <text evidence="2">The sequence shown here is derived from an EMBL/GenBank/DDBJ whole genome shotgun (WGS) entry which is preliminary data.</text>
</comment>
<dbReference type="AlphaFoldDB" id="A0A2A7B8E8"/>
<keyword evidence="1" id="KW-0175">Coiled coil</keyword>
<gene>
    <name evidence="2" type="ORF">CHR60_03815</name>
</gene>
<sequence>MNTKNLKQIFANYIDHFEEMNDTEHDENFKWYAAFHFRRQMDEALQLNGKDFVLSLEKIRDVVKVLIDGRMQPFGGLVAIAKKDNCELADEVKKLFVDLFKDDGDDLEKREEKIAFFLQESEKLRLKKFPKYYSYKQTARSVSGYLFLYDPDNHYMYKAMQAKLFADCIEFYGDWGSGDQIDLKEYYRMCDELVSEIEKCPELLTTDQSRFDGRFRVDPDEMVLDSKHHILAYDIIYCTSVYGLFKGLTFKPITIKDKNLYQERLARAQVLLESYDRANRRLNELKQAEQHYNAILVPGTQVRHSMYGIGTIVENNSAKIIVSFENGDEPKIFDYYFSIADGHLKFADSLDEKTEERYRTLCKHHTAVYEAVGQLQKELEEYRDIIE</sequence>
<evidence type="ECO:0000256" key="1">
    <source>
        <dbReference type="SAM" id="Coils"/>
    </source>
</evidence>
<reference evidence="2 3" key="1">
    <citation type="journal article" date="2017" name="Front. Microbiol.">
        <title>New Insights into the Diversity of the Genus Faecalibacterium.</title>
        <authorList>
            <person name="Benevides L."/>
            <person name="Burman S."/>
            <person name="Martin R."/>
            <person name="Robert V."/>
            <person name="Thomas M."/>
            <person name="Miquel S."/>
            <person name="Chain F."/>
            <person name="Sokol H."/>
            <person name="Bermudez-Humaran L.G."/>
            <person name="Morrison M."/>
            <person name="Langella P."/>
            <person name="Azevedo V.A."/>
            <person name="Chatel J.M."/>
            <person name="Soares S."/>
        </authorList>
    </citation>
    <scope>NUCLEOTIDE SEQUENCE [LARGE SCALE GENOMIC DNA]</scope>
    <source>
        <strain evidence="2 3">AHMP21</strain>
    </source>
</reference>